<evidence type="ECO:0000313" key="4">
    <source>
        <dbReference type="Proteomes" id="UP000650466"/>
    </source>
</evidence>
<dbReference type="Gene3D" id="3.40.50.2300">
    <property type="match status" value="1"/>
</dbReference>
<evidence type="ECO:0000256" key="1">
    <source>
        <dbReference type="PROSITE-ProRule" id="PRU00169"/>
    </source>
</evidence>
<dbReference type="SMART" id="SM00448">
    <property type="entry name" value="REC"/>
    <property type="match status" value="1"/>
</dbReference>
<accession>A0A926QIT9</accession>
<dbReference type="AlphaFoldDB" id="A0A926QIT9"/>
<protein>
    <submittedName>
        <fullName evidence="3">Response regulator</fullName>
    </submittedName>
</protein>
<dbReference type="Proteomes" id="UP000650466">
    <property type="component" value="Unassembled WGS sequence"/>
</dbReference>
<proteinExistence type="predicted"/>
<dbReference type="RefSeq" id="WP_188173740.1">
    <property type="nucleotide sequence ID" value="NZ_JACVVD010000002.1"/>
</dbReference>
<dbReference type="SUPFAM" id="SSF52172">
    <property type="entry name" value="CheY-like"/>
    <property type="match status" value="1"/>
</dbReference>
<dbReference type="GO" id="GO:0000160">
    <property type="term" value="P:phosphorelay signal transduction system"/>
    <property type="evidence" value="ECO:0007669"/>
    <property type="project" value="InterPro"/>
</dbReference>
<dbReference type="InterPro" id="IPR011006">
    <property type="entry name" value="CheY-like_superfamily"/>
</dbReference>
<dbReference type="PANTHER" id="PTHR42872">
    <property type="entry name" value="PROTEIN-GLUTAMATE METHYLESTERASE/PROTEIN-GLUTAMINE GLUTAMINASE"/>
    <property type="match status" value="1"/>
</dbReference>
<evidence type="ECO:0000259" key="2">
    <source>
        <dbReference type="PROSITE" id="PS50110"/>
    </source>
</evidence>
<reference evidence="3" key="1">
    <citation type="submission" date="2020-09" db="EMBL/GenBank/DDBJ databases">
        <title>Draft Genome Sequence of Paenibacillus sp. WST5.</title>
        <authorList>
            <person name="Bao Z."/>
        </authorList>
    </citation>
    <scope>NUCLEOTIDE SEQUENCE</scope>
    <source>
        <strain evidence="3">WST5</strain>
    </source>
</reference>
<keyword evidence="1" id="KW-0597">Phosphoprotein</keyword>
<dbReference type="PANTHER" id="PTHR42872:SF3">
    <property type="entry name" value="PROTEIN-GLUTAMATE METHYLESTERASE_PROTEIN-GLUTAMINE GLUTAMINASE 1"/>
    <property type="match status" value="1"/>
</dbReference>
<keyword evidence="4" id="KW-1185">Reference proteome</keyword>
<feature type="modified residue" description="4-aspartylphosphate" evidence="1">
    <location>
        <position position="61"/>
    </location>
</feature>
<dbReference type="CDD" id="cd17541">
    <property type="entry name" value="REC_CheB-like"/>
    <property type="match status" value="1"/>
</dbReference>
<dbReference type="EMBL" id="JACVVD010000002">
    <property type="protein sequence ID" value="MBD0379963.1"/>
    <property type="molecule type" value="Genomic_DNA"/>
</dbReference>
<dbReference type="PROSITE" id="PS50110">
    <property type="entry name" value="RESPONSE_REGULATORY"/>
    <property type="match status" value="1"/>
</dbReference>
<gene>
    <name evidence="3" type="ORF">ICC18_07555</name>
</gene>
<organism evidence="3 4">
    <name type="scientific">Paenibacillus sedimenti</name>
    <dbReference type="NCBI Taxonomy" id="2770274"/>
    <lineage>
        <taxon>Bacteria</taxon>
        <taxon>Bacillati</taxon>
        <taxon>Bacillota</taxon>
        <taxon>Bacilli</taxon>
        <taxon>Bacillales</taxon>
        <taxon>Paenibacillaceae</taxon>
        <taxon>Paenibacillus</taxon>
    </lineage>
</organism>
<feature type="domain" description="Response regulatory" evidence="2">
    <location>
        <begin position="10"/>
        <end position="127"/>
    </location>
</feature>
<dbReference type="Pfam" id="PF00072">
    <property type="entry name" value="Response_reg"/>
    <property type="match status" value="1"/>
</dbReference>
<sequence length="129" mass="14105">MGSKYQYGVLLVGHSHSGHHLQMAKALFEQDSQFVVTGMAANGEVALTCITAYRPDLVIIDLDMPELDSLSTIHAIISHCPIPVVTLSMNTTEGSMITIQAIRIGAVDYFHKNILFQDPVSPDISAYFL</sequence>
<evidence type="ECO:0000313" key="3">
    <source>
        <dbReference type="EMBL" id="MBD0379963.1"/>
    </source>
</evidence>
<comment type="caution">
    <text evidence="3">The sequence shown here is derived from an EMBL/GenBank/DDBJ whole genome shotgun (WGS) entry which is preliminary data.</text>
</comment>
<name>A0A926QIT9_9BACL</name>
<dbReference type="InterPro" id="IPR001789">
    <property type="entry name" value="Sig_transdc_resp-reg_receiver"/>
</dbReference>